<evidence type="ECO:0000313" key="5">
    <source>
        <dbReference type="EMBL" id="CAD5117131.1"/>
    </source>
</evidence>
<evidence type="ECO:0000313" key="6">
    <source>
        <dbReference type="Proteomes" id="UP000549394"/>
    </source>
</evidence>
<dbReference type="PANTHER" id="PTHR46170">
    <property type="entry name" value="GATOR COMPLEX PROTEIN WDR59"/>
    <property type="match status" value="1"/>
</dbReference>
<dbReference type="SMART" id="SM00320">
    <property type="entry name" value="WD40"/>
    <property type="match status" value="3"/>
</dbReference>
<feature type="repeat" description="WD" evidence="3">
    <location>
        <begin position="93"/>
        <end position="135"/>
    </location>
</feature>
<name>A0A7I8VLI9_9ANNE</name>
<sequence>MHVSYTNSVEFKDLQATALGIDCNKNSVILAGRKSIAVVDLEKTEIVQKFVRNSKCDVSALHCSPFESQVCAIATVQKAEICELNSCRVRQTLKGHTRTINDLAWSPENPNRIATCSSDASTFLWDLRTNKPVKSLQAFAGASQVQWNKVSNDILATTHDGDIRIWDIRKGNTPVHYITAHLSKIHGLDWSYTKQRTELLTWSKDQKLHILEIDNSLQKTCGEPFPEVEEKPTECFSPKVATTLSSISNGVNSDNQIAGNTVSPTTSLQEFELANFDNLEHVCVQSMDQENVTCTVVVSIRRKLATVKITFPDKYVSNVTPTFEFMEDTNLNAASKRQVSEILVQTAEQRVRNNGLCLESCVRRLEKAIESLPDEQIIENGSMFPTYFNRYYPGVQEDSRVPYPRHCGARFSSVGLLVCFTHPSIRRGDEKTPRCLEQFHYPDLASSSSSSYFGRSTSPDRIFNLYQNDPWIMSTSRMRTKSRLTTEGSSHKKTIDGFKKTQTVVIYNMVSALSVNRQLAEQYILDRYNLPRTCSHNAQAAANVGRRDLFQAWSVLGVAVDTSFALDKGGDYSRWSDHPMGVSMIKSLLEHYLKLGDIQTVAMISAALSPVSPPQTTFQDDCSQSTVDTPEQHLSLNLSRVKRSNSLEEFSWPENEGKTTISEKPIPENDRVKVTVPGVLDGDNKLYDAIKLTYAEVLYRWELLRQRAVILKSLKNIPSTYMFEFNYRCPFCGETTRSIKHKEPKCLKRLLTCSICQLDVRGLASYCIECGHGGHSQHIEDWFKTRFKCPTGCDCECLLNSTALEKVIV</sequence>
<keyword evidence="1 3" id="KW-0853">WD repeat</keyword>
<dbReference type="PROSITE" id="PS50082">
    <property type="entry name" value="WD_REPEATS_2"/>
    <property type="match status" value="2"/>
</dbReference>
<evidence type="ECO:0000256" key="1">
    <source>
        <dbReference type="ARBA" id="ARBA00022574"/>
    </source>
</evidence>
<dbReference type="InterPro" id="IPR019775">
    <property type="entry name" value="WD40_repeat_CS"/>
</dbReference>
<keyword evidence="2" id="KW-0677">Repeat</keyword>
<dbReference type="PROSITE" id="PS00678">
    <property type="entry name" value="WD_REPEATS_1"/>
    <property type="match status" value="1"/>
</dbReference>
<dbReference type="InterPro" id="IPR049566">
    <property type="entry name" value="WDR59_RTC1-like_RING_Znf"/>
</dbReference>
<organism evidence="5 6">
    <name type="scientific">Dimorphilus gyrociliatus</name>
    <dbReference type="NCBI Taxonomy" id="2664684"/>
    <lineage>
        <taxon>Eukaryota</taxon>
        <taxon>Metazoa</taxon>
        <taxon>Spiralia</taxon>
        <taxon>Lophotrochozoa</taxon>
        <taxon>Annelida</taxon>
        <taxon>Polychaeta</taxon>
        <taxon>Polychaeta incertae sedis</taxon>
        <taxon>Dinophilidae</taxon>
        <taxon>Dimorphilus</taxon>
    </lineage>
</organism>
<dbReference type="Proteomes" id="UP000549394">
    <property type="component" value="Unassembled WGS sequence"/>
</dbReference>
<dbReference type="AlphaFoldDB" id="A0A7I8VLI9"/>
<evidence type="ECO:0000259" key="4">
    <source>
        <dbReference type="Pfam" id="PF17120"/>
    </source>
</evidence>
<dbReference type="EMBL" id="CAJFCJ010000007">
    <property type="protein sequence ID" value="CAD5117131.1"/>
    <property type="molecule type" value="Genomic_DNA"/>
</dbReference>
<dbReference type="GO" id="GO:0005774">
    <property type="term" value="C:vacuolar membrane"/>
    <property type="evidence" value="ECO:0007669"/>
    <property type="project" value="TreeGrafter"/>
</dbReference>
<dbReference type="GO" id="GO:0034198">
    <property type="term" value="P:cellular response to amino acid starvation"/>
    <property type="evidence" value="ECO:0007669"/>
    <property type="project" value="TreeGrafter"/>
</dbReference>
<gene>
    <name evidence="5" type="ORF">DGYR_LOCUS5689</name>
</gene>
<dbReference type="PANTHER" id="PTHR46170:SF1">
    <property type="entry name" value="GATOR COMPLEX PROTEIN WDR59"/>
    <property type="match status" value="1"/>
</dbReference>
<dbReference type="InterPro" id="IPR036322">
    <property type="entry name" value="WD40_repeat_dom_sf"/>
</dbReference>
<comment type="caution">
    <text evidence="5">The sequence shown here is derived from an EMBL/GenBank/DDBJ whole genome shotgun (WGS) entry which is preliminary data.</text>
</comment>
<dbReference type="InterPro" id="IPR015943">
    <property type="entry name" value="WD40/YVTN_repeat-like_dom_sf"/>
</dbReference>
<dbReference type="InterPro" id="IPR049567">
    <property type="entry name" value="WDR59-like"/>
</dbReference>
<dbReference type="GO" id="GO:1904263">
    <property type="term" value="P:positive regulation of TORC1 signaling"/>
    <property type="evidence" value="ECO:0007669"/>
    <property type="project" value="TreeGrafter"/>
</dbReference>
<dbReference type="Pfam" id="PF00400">
    <property type="entry name" value="WD40"/>
    <property type="match status" value="1"/>
</dbReference>
<dbReference type="Pfam" id="PF17120">
    <property type="entry name" value="zf-RING_16"/>
    <property type="match status" value="1"/>
</dbReference>
<accession>A0A7I8VLI9</accession>
<dbReference type="GO" id="GO:0035859">
    <property type="term" value="C:Seh1-associated complex"/>
    <property type="evidence" value="ECO:0007669"/>
    <property type="project" value="TreeGrafter"/>
</dbReference>
<feature type="repeat" description="WD" evidence="3">
    <location>
        <begin position="145"/>
        <end position="176"/>
    </location>
</feature>
<feature type="domain" description="WDR59/RTC1-like RING zinc finger" evidence="4">
    <location>
        <begin position="751"/>
        <end position="799"/>
    </location>
</feature>
<dbReference type="OrthoDB" id="6265621at2759"/>
<dbReference type="PROSITE" id="PS50294">
    <property type="entry name" value="WD_REPEATS_REGION"/>
    <property type="match status" value="1"/>
</dbReference>
<dbReference type="SUPFAM" id="SSF50978">
    <property type="entry name" value="WD40 repeat-like"/>
    <property type="match status" value="1"/>
</dbReference>
<reference evidence="5 6" key="1">
    <citation type="submission" date="2020-08" db="EMBL/GenBank/DDBJ databases">
        <authorList>
            <person name="Hejnol A."/>
        </authorList>
    </citation>
    <scope>NUCLEOTIDE SEQUENCE [LARGE SCALE GENOMIC DNA]</scope>
</reference>
<evidence type="ECO:0000256" key="2">
    <source>
        <dbReference type="ARBA" id="ARBA00022737"/>
    </source>
</evidence>
<dbReference type="InterPro" id="IPR001680">
    <property type="entry name" value="WD40_rpt"/>
</dbReference>
<dbReference type="GO" id="GO:0035591">
    <property type="term" value="F:signaling adaptor activity"/>
    <property type="evidence" value="ECO:0007669"/>
    <property type="project" value="TreeGrafter"/>
</dbReference>
<proteinExistence type="predicted"/>
<protein>
    <submittedName>
        <fullName evidence="5">DgyrCDS5939</fullName>
    </submittedName>
</protein>
<evidence type="ECO:0000256" key="3">
    <source>
        <dbReference type="PROSITE-ProRule" id="PRU00221"/>
    </source>
</evidence>
<keyword evidence="6" id="KW-1185">Reference proteome</keyword>
<dbReference type="Gene3D" id="2.130.10.10">
    <property type="entry name" value="YVTN repeat-like/Quinoprotein amine dehydrogenase"/>
    <property type="match status" value="1"/>
</dbReference>